<evidence type="ECO:0000313" key="2">
    <source>
        <dbReference type="Proteomes" id="UP001218188"/>
    </source>
</evidence>
<reference evidence="1" key="1">
    <citation type="submission" date="2023-03" db="EMBL/GenBank/DDBJ databases">
        <title>Massive genome expansion in bonnet fungi (Mycena s.s.) driven by repeated elements and novel gene families across ecological guilds.</title>
        <authorList>
            <consortium name="Lawrence Berkeley National Laboratory"/>
            <person name="Harder C.B."/>
            <person name="Miyauchi S."/>
            <person name="Viragh M."/>
            <person name="Kuo A."/>
            <person name="Thoen E."/>
            <person name="Andreopoulos B."/>
            <person name="Lu D."/>
            <person name="Skrede I."/>
            <person name="Drula E."/>
            <person name="Henrissat B."/>
            <person name="Morin E."/>
            <person name="Kohler A."/>
            <person name="Barry K."/>
            <person name="LaButti K."/>
            <person name="Morin E."/>
            <person name="Salamov A."/>
            <person name="Lipzen A."/>
            <person name="Mereny Z."/>
            <person name="Hegedus B."/>
            <person name="Baldrian P."/>
            <person name="Stursova M."/>
            <person name="Weitz H."/>
            <person name="Taylor A."/>
            <person name="Grigoriev I.V."/>
            <person name="Nagy L.G."/>
            <person name="Martin F."/>
            <person name="Kauserud H."/>
        </authorList>
    </citation>
    <scope>NUCLEOTIDE SEQUENCE</scope>
    <source>
        <strain evidence="1">CBHHK200</strain>
    </source>
</reference>
<dbReference type="EMBL" id="JARJCM010000397">
    <property type="protein sequence ID" value="KAJ7017541.1"/>
    <property type="molecule type" value="Genomic_DNA"/>
</dbReference>
<name>A0AAD6WN96_9AGAR</name>
<sequence length="97" mass="11751">MSRHPPLAYLHLLPVEVWLRCWSLCSLRQLRRISVVCRFFQALCLPLVFRHQTIDVAALVREISRYNWIDRARHLHRTAVRLDRLIEDPYAKFVRSW</sequence>
<comment type="caution">
    <text evidence="1">The sequence shown here is derived from an EMBL/GenBank/DDBJ whole genome shotgun (WGS) entry which is preliminary data.</text>
</comment>
<evidence type="ECO:0000313" key="1">
    <source>
        <dbReference type="EMBL" id="KAJ7017541.1"/>
    </source>
</evidence>
<organism evidence="1 2">
    <name type="scientific">Mycena alexandri</name>
    <dbReference type="NCBI Taxonomy" id="1745969"/>
    <lineage>
        <taxon>Eukaryota</taxon>
        <taxon>Fungi</taxon>
        <taxon>Dikarya</taxon>
        <taxon>Basidiomycota</taxon>
        <taxon>Agaricomycotina</taxon>
        <taxon>Agaricomycetes</taxon>
        <taxon>Agaricomycetidae</taxon>
        <taxon>Agaricales</taxon>
        <taxon>Marasmiineae</taxon>
        <taxon>Mycenaceae</taxon>
        <taxon>Mycena</taxon>
    </lineage>
</organism>
<gene>
    <name evidence="1" type="ORF">C8F04DRAFT_979064</name>
</gene>
<evidence type="ECO:0008006" key="3">
    <source>
        <dbReference type="Google" id="ProtNLM"/>
    </source>
</evidence>
<feature type="non-terminal residue" evidence="1">
    <location>
        <position position="97"/>
    </location>
</feature>
<dbReference type="SUPFAM" id="SSF81383">
    <property type="entry name" value="F-box domain"/>
    <property type="match status" value="1"/>
</dbReference>
<proteinExistence type="predicted"/>
<keyword evidence="2" id="KW-1185">Reference proteome</keyword>
<dbReference type="AlphaFoldDB" id="A0AAD6WN96"/>
<dbReference type="InterPro" id="IPR036047">
    <property type="entry name" value="F-box-like_dom_sf"/>
</dbReference>
<dbReference type="Proteomes" id="UP001218188">
    <property type="component" value="Unassembled WGS sequence"/>
</dbReference>
<protein>
    <recommendedName>
        <fullName evidence="3">F-box domain-containing protein</fullName>
    </recommendedName>
</protein>
<accession>A0AAD6WN96</accession>